<dbReference type="AlphaFoldDB" id="A0AAN8UM44"/>
<organism evidence="1 2">
    <name type="scientific">Dillenia turbinata</name>
    <dbReference type="NCBI Taxonomy" id="194707"/>
    <lineage>
        <taxon>Eukaryota</taxon>
        <taxon>Viridiplantae</taxon>
        <taxon>Streptophyta</taxon>
        <taxon>Embryophyta</taxon>
        <taxon>Tracheophyta</taxon>
        <taxon>Spermatophyta</taxon>
        <taxon>Magnoliopsida</taxon>
        <taxon>eudicotyledons</taxon>
        <taxon>Gunneridae</taxon>
        <taxon>Pentapetalae</taxon>
        <taxon>Dilleniales</taxon>
        <taxon>Dilleniaceae</taxon>
        <taxon>Dillenia</taxon>
    </lineage>
</organism>
<name>A0AAN8UM44_9MAGN</name>
<protein>
    <submittedName>
        <fullName evidence="1">Uncharacterized protein</fullName>
    </submittedName>
</protein>
<dbReference type="Pfam" id="PF14223">
    <property type="entry name" value="Retrotran_gag_2"/>
    <property type="match status" value="1"/>
</dbReference>
<comment type="caution">
    <text evidence="1">The sequence shown here is derived from an EMBL/GenBank/DDBJ whole genome shotgun (WGS) entry which is preliminary data.</text>
</comment>
<evidence type="ECO:0000313" key="2">
    <source>
        <dbReference type="Proteomes" id="UP001370490"/>
    </source>
</evidence>
<gene>
    <name evidence="1" type="ORF">RJ641_016537</name>
</gene>
<accession>A0AAN8UM44</accession>
<evidence type="ECO:0000313" key="1">
    <source>
        <dbReference type="EMBL" id="KAK6918115.1"/>
    </source>
</evidence>
<dbReference type="Proteomes" id="UP001370490">
    <property type="component" value="Unassembled WGS sequence"/>
</dbReference>
<sequence>MSTFWHNIDTKSIMSNLLDSTGGLKMDSSSVIWEIVNVTNTAAPANTAENADSFKKWKQRNVKAEFVLKRSISHGFFDHIMQCKSPHEIWEILDQLFNKMDEAQLQNKAPKNTLSS</sequence>
<keyword evidence="2" id="KW-1185">Reference proteome</keyword>
<reference evidence="1 2" key="1">
    <citation type="submission" date="2023-12" db="EMBL/GenBank/DDBJ databases">
        <title>A high-quality genome assembly for Dillenia turbinata (Dilleniales).</title>
        <authorList>
            <person name="Chanderbali A."/>
        </authorList>
    </citation>
    <scope>NUCLEOTIDE SEQUENCE [LARGE SCALE GENOMIC DNA]</scope>
    <source>
        <strain evidence="1">LSX21</strain>
        <tissue evidence="1">Leaf</tissue>
    </source>
</reference>
<proteinExistence type="predicted"/>
<dbReference type="EMBL" id="JBAMMX010000022">
    <property type="protein sequence ID" value="KAK6918115.1"/>
    <property type="molecule type" value="Genomic_DNA"/>
</dbReference>